<evidence type="ECO:0000259" key="8">
    <source>
        <dbReference type="Pfam" id="PF02771"/>
    </source>
</evidence>
<evidence type="ECO:0000256" key="5">
    <source>
        <dbReference type="RuleBase" id="RU362125"/>
    </source>
</evidence>
<proteinExistence type="inferred from homology"/>
<evidence type="ECO:0000256" key="3">
    <source>
        <dbReference type="ARBA" id="ARBA00022630"/>
    </source>
</evidence>
<feature type="domain" description="Acyl-CoA dehydrogenase/oxidase C-terminal" evidence="6">
    <location>
        <begin position="316"/>
        <end position="478"/>
    </location>
</feature>
<dbReference type="Pfam" id="PF02771">
    <property type="entry name" value="Acyl-CoA_dh_N"/>
    <property type="match status" value="1"/>
</dbReference>
<keyword evidence="5" id="KW-0560">Oxidoreductase</keyword>
<dbReference type="InterPro" id="IPR009075">
    <property type="entry name" value="AcylCo_DH/oxidase_C"/>
</dbReference>
<dbReference type="AlphaFoldDB" id="A0A7S2SQ24"/>
<evidence type="ECO:0000256" key="4">
    <source>
        <dbReference type="ARBA" id="ARBA00022827"/>
    </source>
</evidence>
<sequence>MLAARLGRVIPGGSRPGRRLMSSSVVPVVDERFVNFMLFQVLDIGNQLLNKSDRFSQVGKDVIKEALDMSQRVAQDKFVNHNRANDLNEPTWKAGEKVNIIPQVADALTAFKETGLFAAHADFELGGMQFPSVVTNSLFLPFYSSNVGTMAYPFLTIAAGNMLREVGSEEQLKKYLIPMLEGRFFGTMNLSEPQAGSSLADITTKAFPLGDGRYSIKGTKMWISGGEHNLSENIVHMVLAKVCDPEHPDRTPPGVKGISLFIVPKYTVNSDGSIGDHNGIELAGLNHKMGWRGTTNCVLNYGEETDTIGELLGDEGRGLATMFLMMNEARISVGTMASALGYAGYAHSLAYAKDRKQGRVASNKQPTSDQVPIIRHPDVRRMLLAQKAYVEGSLSLCLYGSLLVDQISVDQCEDKALLLDTLTPIIKSWPSEWCLEANKWAIQIHGGYGYTRDYAPEQIYRDNRLNMIHEGTNGIQSLDLLGRKVHAKEGRGVELFIEAIQKSIDQAKKYESMSDHATALEDAISLFSTTTTTLRQVTCSDLMLCNSHEYLNMAGHIAIAWQWLEMERAATQALSSGADLDFYNGKLITSRYFFKHELPKVYHQADLLCALDDTNLLVHEQHF</sequence>
<keyword evidence="4 5" id="KW-0274">FAD</keyword>
<feature type="domain" description="Acetyl-CoA dehydrogenase-like C-terminal" evidence="9">
    <location>
        <begin position="496"/>
        <end position="614"/>
    </location>
</feature>
<evidence type="ECO:0000259" key="7">
    <source>
        <dbReference type="Pfam" id="PF02770"/>
    </source>
</evidence>
<dbReference type="Pfam" id="PF12806">
    <property type="entry name" value="Acyl-CoA_dh_C"/>
    <property type="match status" value="1"/>
</dbReference>
<keyword evidence="3 5" id="KW-0285">Flavoprotein</keyword>
<dbReference type="Pfam" id="PF00441">
    <property type="entry name" value="Acyl-CoA_dh_1"/>
    <property type="match status" value="1"/>
</dbReference>
<dbReference type="GO" id="GO:0016627">
    <property type="term" value="F:oxidoreductase activity, acting on the CH-CH group of donors"/>
    <property type="evidence" value="ECO:0007669"/>
    <property type="project" value="InterPro"/>
</dbReference>
<evidence type="ECO:0000313" key="10">
    <source>
        <dbReference type="EMBL" id="CAD9706598.1"/>
    </source>
</evidence>
<dbReference type="SUPFAM" id="SSF56645">
    <property type="entry name" value="Acyl-CoA dehydrogenase NM domain-like"/>
    <property type="match status" value="1"/>
</dbReference>
<comment type="cofactor">
    <cofactor evidence="1 5">
        <name>FAD</name>
        <dbReference type="ChEBI" id="CHEBI:57692"/>
    </cofactor>
</comment>
<organism evidence="10">
    <name type="scientific">Mucochytrium quahogii</name>
    <dbReference type="NCBI Taxonomy" id="96639"/>
    <lineage>
        <taxon>Eukaryota</taxon>
        <taxon>Sar</taxon>
        <taxon>Stramenopiles</taxon>
        <taxon>Bigyra</taxon>
        <taxon>Labyrinthulomycetes</taxon>
        <taxon>Thraustochytrida</taxon>
        <taxon>Thraustochytriidae</taxon>
        <taxon>Mucochytrium</taxon>
    </lineage>
</organism>
<feature type="domain" description="Acyl-CoA oxidase/dehydrogenase middle" evidence="7">
    <location>
        <begin position="188"/>
        <end position="298"/>
    </location>
</feature>
<evidence type="ECO:0000259" key="6">
    <source>
        <dbReference type="Pfam" id="PF00441"/>
    </source>
</evidence>
<dbReference type="SUPFAM" id="SSF47203">
    <property type="entry name" value="Acyl-CoA dehydrogenase C-terminal domain-like"/>
    <property type="match status" value="1"/>
</dbReference>
<name>A0A7S2SQ24_9STRA</name>
<dbReference type="Pfam" id="PF02770">
    <property type="entry name" value="Acyl-CoA_dh_M"/>
    <property type="match status" value="1"/>
</dbReference>
<dbReference type="InterPro" id="IPR046373">
    <property type="entry name" value="Acyl-CoA_Oxase/DH_mid-dom_sf"/>
</dbReference>
<dbReference type="InterPro" id="IPR025878">
    <property type="entry name" value="Acyl-CoA_dh-like_C_dom"/>
</dbReference>
<dbReference type="InterPro" id="IPR052166">
    <property type="entry name" value="Diverse_Acyl-CoA_DH"/>
</dbReference>
<reference evidence="10" key="1">
    <citation type="submission" date="2021-01" db="EMBL/GenBank/DDBJ databases">
        <authorList>
            <person name="Corre E."/>
            <person name="Pelletier E."/>
            <person name="Niang G."/>
            <person name="Scheremetjew M."/>
            <person name="Finn R."/>
            <person name="Kale V."/>
            <person name="Holt S."/>
            <person name="Cochrane G."/>
            <person name="Meng A."/>
            <person name="Brown T."/>
            <person name="Cohen L."/>
        </authorList>
    </citation>
    <scope>NUCLEOTIDE SEQUENCE</scope>
    <source>
        <strain evidence="10">NY070348D</strain>
    </source>
</reference>
<evidence type="ECO:0000256" key="1">
    <source>
        <dbReference type="ARBA" id="ARBA00001974"/>
    </source>
</evidence>
<dbReference type="Gene3D" id="1.20.140.10">
    <property type="entry name" value="Butyryl-CoA Dehydrogenase, subunit A, domain 3"/>
    <property type="match status" value="1"/>
</dbReference>
<dbReference type="GO" id="GO:0050660">
    <property type="term" value="F:flavin adenine dinucleotide binding"/>
    <property type="evidence" value="ECO:0007669"/>
    <property type="project" value="InterPro"/>
</dbReference>
<dbReference type="InterPro" id="IPR009100">
    <property type="entry name" value="AcylCoA_DH/oxidase_NM_dom_sf"/>
</dbReference>
<dbReference type="PANTHER" id="PTHR42803:SF3">
    <property type="entry name" value="ACYL-COA DEHYDROGENASE-RELATED"/>
    <property type="match status" value="1"/>
</dbReference>
<dbReference type="InterPro" id="IPR036250">
    <property type="entry name" value="AcylCo_DH-like_C"/>
</dbReference>
<dbReference type="InterPro" id="IPR037069">
    <property type="entry name" value="AcylCoA_DH/ox_N_sf"/>
</dbReference>
<accession>A0A7S2SQ24</accession>
<dbReference type="InterPro" id="IPR006091">
    <property type="entry name" value="Acyl-CoA_Oxase/DH_mid-dom"/>
</dbReference>
<dbReference type="InterPro" id="IPR013786">
    <property type="entry name" value="AcylCoA_DH/ox_N"/>
</dbReference>
<gene>
    <name evidence="10" type="ORF">QSP1433_LOCUS16830</name>
</gene>
<evidence type="ECO:0000256" key="2">
    <source>
        <dbReference type="ARBA" id="ARBA00009347"/>
    </source>
</evidence>
<dbReference type="EMBL" id="HBHK01026737">
    <property type="protein sequence ID" value="CAD9706598.1"/>
    <property type="molecule type" value="Transcribed_RNA"/>
</dbReference>
<protein>
    <recommendedName>
        <fullName evidence="11">Acyl-CoA dehydrogenase</fullName>
    </recommendedName>
</protein>
<evidence type="ECO:0008006" key="11">
    <source>
        <dbReference type="Google" id="ProtNLM"/>
    </source>
</evidence>
<feature type="domain" description="Acyl-CoA dehydrogenase/oxidase N-terminal" evidence="8">
    <location>
        <begin position="97"/>
        <end position="182"/>
    </location>
</feature>
<dbReference type="Gene3D" id="2.40.110.10">
    <property type="entry name" value="Butyryl-CoA Dehydrogenase, subunit A, domain 2"/>
    <property type="match status" value="1"/>
</dbReference>
<dbReference type="PANTHER" id="PTHR42803">
    <property type="entry name" value="ACYL-COA DEHYDROGENASE"/>
    <property type="match status" value="1"/>
</dbReference>
<dbReference type="Gene3D" id="1.10.540.10">
    <property type="entry name" value="Acyl-CoA dehydrogenase/oxidase, N-terminal domain"/>
    <property type="match status" value="1"/>
</dbReference>
<comment type="similarity">
    <text evidence="2 5">Belongs to the acyl-CoA dehydrogenase family.</text>
</comment>
<evidence type="ECO:0000259" key="9">
    <source>
        <dbReference type="Pfam" id="PF12806"/>
    </source>
</evidence>